<name>A0ABD3PH12_9STRA</name>
<reference evidence="5 6" key="1">
    <citation type="journal article" date="2020" name="G3 (Bethesda)">
        <title>Improved Reference Genome for Cyclotella cryptica CCMP332, a Model for Cell Wall Morphogenesis, Salinity Adaptation, and Lipid Production in Diatoms (Bacillariophyta).</title>
        <authorList>
            <person name="Roberts W.R."/>
            <person name="Downey K.M."/>
            <person name="Ruck E.C."/>
            <person name="Traller J.C."/>
            <person name="Alverson A.J."/>
        </authorList>
    </citation>
    <scope>NUCLEOTIDE SEQUENCE [LARGE SCALE GENOMIC DNA]</scope>
    <source>
        <strain evidence="5 6">CCMP332</strain>
    </source>
</reference>
<feature type="region of interest" description="Disordered" evidence="3">
    <location>
        <begin position="30"/>
        <end position="52"/>
    </location>
</feature>
<feature type="domain" description="Carbohydrate kinase FGGY C-terminal" evidence="4">
    <location>
        <begin position="400"/>
        <end position="618"/>
    </location>
</feature>
<keyword evidence="2" id="KW-0418">Kinase</keyword>
<keyword evidence="6" id="KW-1185">Reference proteome</keyword>
<sequence>MSSTSILLAIDAGSSSIRCKAYEFHPCPQNDESHPSSADPNDDVGCNRNGGGSSMENNPKCKSMPLLQAIDDIHHAVPMTCVLPNTGHIRIHAVLTAIDECIDNVLRLLRRSSLENTACRVVAVGFSTFVMNLIGVDDMGEPVGESATLSYACNRSDVVEQCLRWKENLISETLEELYQRTGAPLHSAYALPQLCAFYELEPESLCERVHRWQTISSICVHRWMGGGKIDMPISYSEARKILCILNLFLDVPASPDVHATKTPSWTGMLNFQTCSWDETAIQLLESCDKIRARNIMNLLPELVDFDGTNAVNGDTTPLLCRGIPQYCCDGKRNPYWDRWPELRGKDGDVNEEEKSNNTANVNEVLQHCRLFLGIGDGAAANLGSKCDSYPYSTDDGRRIAVTVGTSAAARVCIPLSIGETVSVPRGLFCYRVDKNRVLIGGALTDGGSVVEWARTLLNLLSQEAFDSVLEQVSEHYANNAKSLSIDSSPSHRSGAVTVIPFLSGERSTGFRGSATACISGITRETTPSDILYACLEGVTIRLAAVIDLIRKVCGVQQHRETSGDNQLNTKMLLVVSGNALERNSLWRQMIADCTGWSVVVDGDSNEGTCRGVAMLIARSFQTYEQGGEPLCIVKESLPNAEIESRWSCAALDQENLINAVSNTWNG</sequence>
<gene>
    <name evidence="5" type="ORF">HJC23_009564</name>
</gene>
<evidence type="ECO:0000313" key="6">
    <source>
        <dbReference type="Proteomes" id="UP001516023"/>
    </source>
</evidence>
<dbReference type="Gene3D" id="3.30.420.40">
    <property type="match status" value="2"/>
</dbReference>
<comment type="caution">
    <text evidence="5">The sequence shown here is derived from an EMBL/GenBank/DDBJ whole genome shotgun (WGS) entry which is preliminary data.</text>
</comment>
<protein>
    <recommendedName>
        <fullName evidence="4">Carbohydrate kinase FGGY C-terminal domain-containing protein</fullName>
    </recommendedName>
</protein>
<dbReference type="InterPro" id="IPR050406">
    <property type="entry name" value="FGGY_Carb_Kinase"/>
</dbReference>
<dbReference type="Proteomes" id="UP001516023">
    <property type="component" value="Unassembled WGS sequence"/>
</dbReference>
<dbReference type="PANTHER" id="PTHR43095:SF2">
    <property type="entry name" value="GLUCONOKINASE"/>
    <property type="match status" value="1"/>
</dbReference>
<dbReference type="InterPro" id="IPR043129">
    <property type="entry name" value="ATPase_NBD"/>
</dbReference>
<dbReference type="AlphaFoldDB" id="A0ABD3PH12"/>
<evidence type="ECO:0000256" key="3">
    <source>
        <dbReference type="SAM" id="MobiDB-lite"/>
    </source>
</evidence>
<dbReference type="Pfam" id="PF02782">
    <property type="entry name" value="FGGY_C"/>
    <property type="match status" value="1"/>
</dbReference>
<evidence type="ECO:0000313" key="5">
    <source>
        <dbReference type="EMBL" id="KAL3787318.1"/>
    </source>
</evidence>
<organism evidence="5 6">
    <name type="scientific">Cyclotella cryptica</name>
    <dbReference type="NCBI Taxonomy" id="29204"/>
    <lineage>
        <taxon>Eukaryota</taxon>
        <taxon>Sar</taxon>
        <taxon>Stramenopiles</taxon>
        <taxon>Ochrophyta</taxon>
        <taxon>Bacillariophyta</taxon>
        <taxon>Coscinodiscophyceae</taxon>
        <taxon>Thalassiosirophycidae</taxon>
        <taxon>Stephanodiscales</taxon>
        <taxon>Stephanodiscaceae</taxon>
        <taxon>Cyclotella</taxon>
    </lineage>
</organism>
<keyword evidence="1" id="KW-0808">Transferase</keyword>
<accession>A0ABD3PH12</accession>
<dbReference type="EMBL" id="JABMIG020000177">
    <property type="protein sequence ID" value="KAL3787318.1"/>
    <property type="molecule type" value="Genomic_DNA"/>
</dbReference>
<dbReference type="InterPro" id="IPR018485">
    <property type="entry name" value="FGGY_C"/>
</dbReference>
<evidence type="ECO:0000256" key="2">
    <source>
        <dbReference type="ARBA" id="ARBA00022777"/>
    </source>
</evidence>
<dbReference type="PANTHER" id="PTHR43095">
    <property type="entry name" value="SUGAR KINASE"/>
    <property type="match status" value="1"/>
</dbReference>
<proteinExistence type="predicted"/>
<dbReference type="GO" id="GO:0016301">
    <property type="term" value="F:kinase activity"/>
    <property type="evidence" value="ECO:0007669"/>
    <property type="project" value="UniProtKB-KW"/>
</dbReference>
<evidence type="ECO:0000256" key="1">
    <source>
        <dbReference type="ARBA" id="ARBA00022679"/>
    </source>
</evidence>
<dbReference type="SUPFAM" id="SSF53067">
    <property type="entry name" value="Actin-like ATPase domain"/>
    <property type="match status" value="2"/>
</dbReference>
<evidence type="ECO:0000259" key="4">
    <source>
        <dbReference type="Pfam" id="PF02782"/>
    </source>
</evidence>